<keyword evidence="2" id="KW-1185">Reference proteome</keyword>
<dbReference type="Proteomes" id="UP000467841">
    <property type="component" value="Unassembled WGS sequence"/>
</dbReference>
<accession>A0A6D2J0L9</accession>
<evidence type="ECO:0000313" key="1">
    <source>
        <dbReference type="EMBL" id="CAA7036499.1"/>
    </source>
</evidence>
<gene>
    <name evidence="1" type="ORF">MERR_LOCUS23734</name>
</gene>
<protein>
    <submittedName>
        <fullName evidence="1">Uncharacterized protein</fullName>
    </submittedName>
</protein>
<name>A0A6D2J0L9_9BRAS</name>
<proteinExistence type="predicted"/>
<dbReference type="EMBL" id="CACVBM020001163">
    <property type="protein sequence ID" value="CAA7036499.1"/>
    <property type="molecule type" value="Genomic_DNA"/>
</dbReference>
<sequence length="101" mass="11383">MADTFLFNLLHQSSSSTSFTHLFLSSSMSSRPYLRRLALVVILICPSLLLRPLSLISAVSPLSPLSREARISSSRLIRSSLLLRLSLPYLRRLTRLRSGRI</sequence>
<dbReference type="AlphaFoldDB" id="A0A6D2J0L9"/>
<organism evidence="1 2">
    <name type="scientific">Microthlaspi erraticum</name>
    <dbReference type="NCBI Taxonomy" id="1685480"/>
    <lineage>
        <taxon>Eukaryota</taxon>
        <taxon>Viridiplantae</taxon>
        <taxon>Streptophyta</taxon>
        <taxon>Embryophyta</taxon>
        <taxon>Tracheophyta</taxon>
        <taxon>Spermatophyta</taxon>
        <taxon>Magnoliopsida</taxon>
        <taxon>eudicotyledons</taxon>
        <taxon>Gunneridae</taxon>
        <taxon>Pentapetalae</taxon>
        <taxon>rosids</taxon>
        <taxon>malvids</taxon>
        <taxon>Brassicales</taxon>
        <taxon>Brassicaceae</taxon>
        <taxon>Coluteocarpeae</taxon>
        <taxon>Microthlaspi</taxon>
    </lineage>
</organism>
<comment type="caution">
    <text evidence="1">The sequence shown here is derived from an EMBL/GenBank/DDBJ whole genome shotgun (WGS) entry which is preliminary data.</text>
</comment>
<reference evidence="1" key="1">
    <citation type="submission" date="2020-01" db="EMBL/GenBank/DDBJ databases">
        <authorList>
            <person name="Mishra B."/>
        </authorList>
    </citation>
    <scope>NUCLEOTIDE SEQUENCE [LARGE SCALE GENOMIC DNA]</scope>
</reference>
<evidence type="ECO:0000313" key="2">
    <source>
        <dbReference type="Proteomes" id="UP000467841"/>
    </source>
</evidence>